<sequence>MDNQEQYSNFIFYQDENGNTNIQVIVDSDSETIWASQKAMGEIFNVESNTITYHLGEIFKTEELVENSVTRKIRATALDGKKYNTKFYNLDAIISVGYRVNSIQATAFRKWATNVLKEYMVKGFALNDERLKQGNQLFGKDYFAELLERIREIRASERLFYQKITDIYATSIDYDVHSPITQEFYATVQNKLHWAIHHHTAAELIQLRANAKYPNMGLTSFKNEKKGGKILKSDVGVAKNYLKEDEIAELNRIVSMYLDFAENMAKRNKEMKMVDWIKRLDAFLEFNEYNILKDSGKVSAKFAKTFAENEYEKFRIIQDIEYKSDFDKTVEEIKATGKVPKYSPFSIKKALEGLESNLSDFDKKLKEGLNFNPKDDR</sequence>
<protein>
    <submittedName>
        <fullName evidence="1">Cell filamentation protein Fic</fullName>
    </submittedName>
</protein>
<dbReference type="PANTHER" id="PTHR35810:SF1">
    <property type="entry name" value="CYTOPLASMIC PROTEIN"/>
    <property type="match status" value="1"/>
</dbReference>
<gene>
    <name evidence="1" type="ORF">EIB74_02195</name>
</gene>
<organism evidence="1 2">
    <name type="scientific">Epilithonimonas vandammei</name>
    <dbReference type="NCBI Taxonomy" id="2487072"/>
    <lineage>
        <taxon>Bacteria</taxon>
        <taxon>Pseudomonadati</taxon>
        <taxon>Bacteroidota</taxon>
        <taxon>Flavobacteriia</taxon>
        <taxon>Flavobacteriales</taxon>
        <taxon>Weeksellaceae</taxon>
        <taxon>Chryseobacterium group</taxon>
        <taxon>Epilithonimonas</taxon>
    </lineage>
</organism>
<name>A0A3G8YCD4_9FLAO</name>
<dbReference type="PIRSF" id="PIRSF015268">
    <property type="entry name" value="Virulence_RhuM"/>
    <property type="match status" value="1"/>
</dbReference>
<dbReference type="InterPro" id="IPR011204">
    <property type="entry name" value="Virulence_RhuM-like"/>
</dbReference>
<evidence type="ECO:0000313" key="2">
    <source>
        <dbReference type="Proteomes" id="UP000281810"/>
    </source>
</evidence>
<dbReference type="EMBL" id="CP034161">
    <property type="protein sequence ID" value="AZI38841.1"/>
    <property type="molecule type" value="Genomic_DNA"/>
</dbReference>
<reference evidence="2" key="1">
    <citation type="submission" date="2018-11" db="EMBL/GenBank/DDBJ databases">
        <title>Proposal to divide the Flavobacteriaceae and reorganize its genera based on Amino Acid Identity values calculated from whole genome sequences.</title>
        <authorList>
            <person name="Nicholson A.C."/>
            <person name="Gulvik C.A."/>
            <person name="Whitney A.M."/>
            <person name="Humrighouse B.W."/>
            <person name="Bell M."/>
            <person name="Holmes B."/>
            <person name="Steigerwalt A.B."/>
            <person name="Villarma A."/>
            <person name="Sheth M."/>
            <person name="Batra D."/>
            <person name="Pryor J."/>
            <person name="Bernardet J.-F."/>
            <person name="Hugo C."/>
            <person name="Kampfer P."/>
            <person name="Newman J.D."/>
            <person name="McQuiston J.R."/>
        </authorList>
    </citation>
    <scope>NUCLEOTIDE SEQUENCE [LARGE SCALE GENOMIC DNA]</scope>
    <source>
        <strain evidence="2">F5649</strain>
    </source>
</reference>
<accession>A0A3G8YCD4</accession>
<evidence type="ECO:0000313" key="1">
    <source>
        <dbReference type="EMBL" id="AZI38841.1"/>
    </source>
</evidence>
<dbReference type="OrthoDB" id="9802752at2"/>
<dbReference type="Pfam" id="PF13310">
    <property type="entry name" value="Virulence_RhuM"/>
    <property type="match status" value="1"/>
</dbReference>
<keyword evidence="2" id="KW-1185">Reference proteome</keyword>
<proteinExistence type="predicted"/>
<dbReference type="RefSeq" id="WP_124801152.1">
    <property type="nucleotide sequence ID" value="NZ_CP034161.1"/>
</dbReference>
<dbReference type="Proteomes" id="UP000281810">
    <property type="component" value="Chromosome"/>
</dbReference>
<dbReference type="PANTHER" id="PTHR35810">
    <property type="entry name" value="CYTOPLASMIC PROTEIN-RELATED"/>
    <property type="match status" value="1"/>
</dbReference>
<dbReference type="AlphaFoldDB" id="A0A3G8YCD4"/>